<protein>
    <submittedName>
        <fullName evidence="3">Uncharacterized protein</fullName>
    </submittedName>
</protein>
<reference evidence="3 4" key="1">
    <citation type="submission" date="2019-03" db="EMBL/GenBank/DDBJ databases">
        <title>Genomic Encyclopedia of Type Strains, Phase IV (KMG-IV): sequencing the most valuable type-strain genomes for metagenomic binning, comparative biology and taxonomic classification.</title>
        <authorList>
            <person name="Goeker M."/>
        </authorList>
    </citation>
    <scope>NUCLEOTIDE SEQUENCE [LARGE SCALE GENOMIC DNA]</scope>
    <source>
        <strain evidence="3 4">DSM 46831</strain>
    </source>
</reference>
<comment type="caution">
    <text evidence="3">The sequence shown here is derived from an EMBL/GenBank/DDBJ whole genome shotgun (WGS) entry which is preliminary data.</text>
</comment>
<keyword evidence="2" id="KW-0812">Transmembrane</keyword>
<proteinExistence type="predicted"/>
<keyword evidence="2" id="KW-0472">Membrane</keyword>
<keyword evidence="2" id="KW-1133">Transmembrane helix</keyword>
<evidence type="ECO:0000256" key="2">
    <source>
        <dbReference type="SAM" id="Phobius"/>
    </source>
</evidence>
<keyword evidence="4" id="KW-1185">Reference proteome</keyword>
<feature type="compositionally biased region" description="Basic and acidic residues" evidence="1">
    <location>
        <begin position="126"/>
        <end position="141"/>
    </location>
</feature>
<name>A0A4R2RZH9_9BACL</name>
<evidence type="ECO:0000256" key="1">
    <source>
        <dbReference type="SAM" id="MobiDB-lite"/>
    </source>
</evidence>
<feature type="transmembrane region" description="Helical" evidence="2">
    <location>
        <begin position="216"/>
        <end position="233"/>
    </location>
</feature>
<dbReference type="OrthoDB" id="2987415at2"/>
<dbReference type="RefSeq" id="WP_131848839.1">
    <property type="nucleotide sequence ID" value="NZ_SLXV01000018.1"/>
</dbReference>
<feature type="region of interest" description="Disordered" evidence="1">
    <location>
        <begin position="68"/>
        <end position="209"/>
    </location>
</feature>
<sequence>MDKGPKLVLGMFQIDKDKNRLLEPTTLSPPKKQLSLTTLLVLCVATGLTMGAGSAFAKGSLSMDDGAIDQVPWSTKPSQQAEVKPSVSTFERNTAPKDSGSNADSKEILPVAPSTPPKSNQTTPTYEKKVERAQDESKVKESAPLVSFNKEKINSSSKKEDQRQRAVSKQPKQVSTSSEVNKQASTSAPAVSTNAPLPKTEQGGKLPQTAGHDVEGVMVGVATALLAGGYLFYTRRVQSQ</sequence>
<accession>A0A4R2RZH9</accession>
<dbReference type="AlphaFoldDB" id="A0A4R2RZH9"/>
<dbReference type="Proteomes" id="UP000294746">
    <property type="component" value="Unassembled WGS sequence"/>
</dbReference>
<evidence type="ECO:0000313" key="4">
    <source>
        <dbReference type="Proteomes" id="UP000294746"/>
    </source>
</evidence>
<organism evidence="3 4">
    <name type="scientific">Baia soyae</name>
    <dbReference type="NCBI Taxonomy" id="1544746"/>
    <lineage>
        <taxon>Bacteria</taxon>
        <taxon>Bacillati</taxon>
        <taxon>Bacillota</taxon>
        <taxon>Bacilli</taxon>
        <taxon>Bacillales</taxon>
        <taxon>Thermoactinomycetaceae</taxon>
        <taxon>Baia</taxon>
    </lineage>
</organism>
<evidence type="ECO:0000313" key="3">
    <source>
        <dbReference type="EMBL" id="TCP68297.1"/>
    </source>
</evidence>
<feature type="compositionally biased region" description="Polar residues" evidence="1">
    <location>
        <begin position="165"/>
        <end position="195"/>
    </location>
</feature>
<dbReference type="EMBL" id="SLXV01000018">
    <property type="protein sequence ID" value="TCP68297.1"/>
    <property type="molecule type" value="Genomic_DNA"/>
</dbReference>
<feature type="compositionally biased region" description="Basic and acidic residues" evidence="1">
    <location>
        <begin position="149"/>
        <end position="164"/>
    </location>
</feature>
<gene>
    <name evidence="3" type="ORF">EDD57_11835</name>
</gene>
<feature type="compositionally biased region" description="Polar residues" evidence="1">
    <location>
        <begin position="72"/>
        <end position="92"/>
    </location>
</feature>